<dbReference type="Pfam" id="PF19843">
    <property type="entry name" value="DUF6318"/>
    <property type="match status" value="1"/>
</dbReference>
<evidence type="ECO:0000256" key="1">
    <source>
        <dbReference type="SAM" id="MobiDB-lite"/>
    </source>
</evidence>
<comment type="caution">
    <text evidence="4">The sequence shown here is derived from an EMBL/GenBank/DDBJ whole genome shotgun (WGS) entry which is preliminary data.</text>
</comment>
<proteinExistence type="predicted"/>
<evidence type="ECO:0000256" key="2">
    <source>
        <dbReference type="SAM" id="SignalP"/>
    </source>
</evidence>
<reference evidence="4 5" key="1">
    <citation type="submission" date="2024-09" db="EMBL/GenBank/DDBJ databases">
        <authorList>
            <person name="Salinas-Garcia M.A."/>
            <person name="Prieme A."/>
        </authorList>
    </citation>
    <scope>NUCLEOTIDE SEQUENCE [LARGE SCALE GENOMIC DNA]</scope>
    <source>
        <strain evidence="4 5">DSM 21081</strain>
    </source>
</reference>
<feature type="domain" description="DUF6318" evidence="3">
    <location>
        <begin position="40"/>
        <end position="176"/>
    </location>
</feature>
<evidence type="ECO:0000259" key="3">
    <source>
        <dbReference type="Pfam" id="PF19843"/>
    </source>
</evidence>
<organism evidence="4 5">
    <name type="scientific">Arthrobacter halodurans</name>
    <dbReference type="NCBI Taxonomy" id="516699"/>
    <lineage>
        <taxon>Bacteria</taxon>
        <taxon>Bacillati</taxon>
        <taxon>Actinomycetota</taxon>
        <taxon>Actinomycetes</taxon>
        <taxon>Micrococcales</taxon>
        <taxon>Micrococcaceae</taxon>
        <taxon>Arthrobacter</taxon>
    </lineage>
</organism>
<protein>
    <submittedName>
        <fullName evidence="4">DUF6318 family protein</fullName>
    </submittedName>
</protein>
<feature type="region of interest" description="Disordered" evidence="1">
    <location>
        <begin position="29"/>
        <end position="52"/>
    </location>
</feature>
<feature type="chain" id="PRO_5047144509" evidence="2">
    <location>
        <begin position="20"/>
        <end position="187"/>
    </location>
</feature>
<dbReference type="RefSeq" id="WP_373973077.1">
    <property type="nucleotide sequence ID" value="NZ_JBHDLJ010000015.1"/>
</dbReference>
<feature type="signal peptide" evidence="2">
    <location>
        <begin position="1"/>
        <end position="19"/>
    </location>
</feature>
<sequence>MKTTPALGAVAAIAALALAGCGAAEPAAESPAASASAEARVPETNEQMKDESARGMAATTYYYFDAVNYALKTGETDLMLSVAADCAECEAAAADISAVYADGGRIEGGQPKAQNVLPLGEVDAQGGLTAVVPLMSDAKTVFAQDGTVVEETAWDSEGTIFTAQGVFEDGAWKIVSLEETPDAELPE</sequence>
<dbReference type="InterPro" id="IPR046281">
    <property type="entry name" value="DUF6318"/>
</dbReference>
<dbReference type="Proteomes" id="UP001575652">
    <property type="component" value="Unassembled WGS sequence"/>
</dbReference>
<evidence type="ECO:0000313" key="5">
    <source>
        <dbReference type="Proteomes" id="UP001575652"/>
    </source>
</evidence>
<keyword evidence="5" id="KW-1185">Reference proteome</keyword>
<keyword evidence="2" id="KW-0732">Signal</keyword>
<name>A0ABV4USJ6_9MICC</name>
<gene>
    <name evidence="4" type="ORF">ACETWP_15020</name>
</gene>
<accession>A0ABV4USJ6</accession>
<feature type="compositionally biased region" description="Basic and acidic residues" evidence="1">
    <location>
        <begin position="40"/>
        <end position="52"/>
    </location>
</feature>
<dbReference type="PROSITE" id="PS51257">
    <property type="entry name" value="PROKAR_LIPOPROTEIN"/>
    <property type="match status" value="1"/>
</dbReference>
<evidence type="ECO:0000313" key="4">
    <source>
        <dbReference type="EMBL" id="MFB0835903.1"/>
    </source>
</evidence>
<feature type="compositionally biased region" description="Low complexity" evidence="1">
    <location>
        <begin position="29"/>
        <end position="39"/>
    </location>
</feature>
<dbReference type="EMBL" id="JBHDLJ010000015">
    <property type="protein sequence ID" value="MFB0835903.1"/>
    <property type="molecule type" value="Genomic_DNA"/>
</dbReference>